<dbReference type="InterPro" id="IPR013083">
    <property type="entry name" value="Znf_RING/FYVE/PHD"/>
</dbReference>
<evidence type="ECO:0000259" key="1">
    <source>
        <dbReference type="Pfam" id="PF09588"/>
    </source>
</evidence>
<evidence type="ECO:0000313" key="2">
    <source>
        <dbReference type="EMBL" id="KAH9360748.1"/>
    </source>
</evidence>
<dbReference type="InterPro" id="IPR011335">
    <property type="entry name" value="Restrct_endonuc-II-like"/>
</dbReference>
<proteinExistence type="predicted"/>
<dbReference type="Gene3D" id="3.90.320.10">
    <property type="match status" value="1"/>
</dbReference>
<reference evidence="2 3" key="1">
    <citation type="journal article" date="2020" name="Cell">
        <title>Large-Scale Comparative Analyses of Tick Genomes Elucidate Their Genetic Diversity and Vector Capacities.</title>
        <authorList>
            <consortium name="Tick Genome and Microbiome Consortium (TIGMIC)"/>
            <person name="Jia N."/>
            <person name="Wang J."/>
            <person name="Shi W."/>
            <person name="Du L."/>
            <person name="Sun Y."/>
            <person name="Zhan W."/>
            <person name="Jiang J.F."/>
            <person name="Wang Q."/>
            <person name="Zhang B."/>
            <person name="Ji P."/>
            <person name="Bell-Sakyi L."/>
            <person name="Cui X.M."/>
            <person name="Yuan T.T."/>
            <person name="Jiang B.G."/>
            <person name="Yang W.F."/>
            <person name="Lam T.T."/>
            <person name="Chang Q.C."/>
            <person name="Ding S.J."/>
            <person name="Wang X.J."/>
            <person name="Zhu J.G."/>
            <person name="Ruan X.D."/>
            <person name="Zhao L."/>
            <person name="Wei J.T."/>
            <person name="Ye R.Z."/>
            <person name="Que T.C."/>
            <person name="Du C.H."/>
            <person name="Zhou Y.H."/>
            <person name="Cheng J.X."/>
            <person name="Dai P.F."/>
            <person name="Guo W.B."/>
            <person name="Han X.H."/>
            <person name="Huang E.J."/>
            <person name="Li L.F."/>
            <person name="Wei W."/>
            <person name="Gao Y.C."/>
            <person name="Liu J.Z."/>
            <person name="Shao H.Z."/>
            <person name="Wang X."/>
            <person name="Wang C.C."/>
            <person name="Yang T.C."/>
            <person name="Huo Q.B."/>
            <person name="Li W."/>
            <person name="Chen H.Y."/>
            <person name="Chen S.E."/>
            <person name="Zhou L.G."/>
            <person name="Ni X.B."/>
            <person name="Tian J.H."/>
            <person name="Sheng Y."/>
            <person name="Liu T."/>
            <person name="Pan Y.S."/>
            <person name="Xia L.Y."/>
            <person name="Li J."/>
            <person name="Zhao F."/>
            <person name="Cao W.C."/>
        </authorList>
    </citation>
    <scope>NUCLEOTIDE SEQUENCE [LARGE SCALE GENOMIC DNA]</scope>
    <source>
        <strain evidence="2">HaeL-2018</strain>
    </source>
</reference>
<sequence>MVQHVRSSTREQSKCTMWYAYRAGRITASVMKTACCTSTETPSISLLKKICHPEMHKFSTPATTWGLDHEADAINSYVAEMKKQYASFVHSKSGLWLCSDHPYIAASPDASVQCACCGKGTLEVKFPHSAANKGVLAASETSDFCLEFVDGSLRLKRAHAYFYQVQTQMGVYGVAYCDFVVWTPMELHMNDTFVQKMLSSARKFFTHVILPELFTECFTMKDTVKPTSDSDKDSFCYCQGPESGKMLARDGDQCNYTWFHFACLGIKRAP</sequence>
<dbReference type="Gene3D" id="3.30.40.10">
    <property type="entry name" value="Zinc/RING finger domain, C3HC4 (zinc finger)"/>
    <property type="match status" value="1"/>
</dbReference>
<feature type="domain" description="YqaJ viral recombinase" evidence="1">
    <location>
        <begin position="18"/>
        <end position="173"/>
    </location>
</feature>
<dbReference type="PANTHER" id="PTHR47526">
    <property type="entry name" value="ATP-DEPENDENT DNA HELICASE"/>
    <property type="match status" value="1"/>
</dbReference>
<dbReference type="OMA" id="GLTHETE"/>
<accession>A0A9J6FFD2</accession>
<organism evidence="2 3">
    <name type="scientific">Haemaphysalis longicornis</name>
    <name type="common">Bush tick</name>
    <dbReference type="NCBI Taxonomy" id="44386"/>
    <lineage>
        <taxon>Eukaryota</taxon>
        <taxon>Metazoa</taxon>
        <taxon>Ecdysozoa</taxon>
        <taxon>Arthropoda</taxon>
        <taxon>Chelicerata</taxon>
        <taxon>Arachnida</taxon>
        <taxon>Acari</taxon>
        <taxon>Parasitiformes</taxon>
        <taxon>Ixodida</taxon>
        <taxon>Ixodoidea</taxon>
        <taxon>Ixodidae</taxon>
        <taxon>Haemaphysalinae</taxon>
        <taxon>Haemaphysalis</taxon>
    </lineage>
</organism>
<dbReference type="AlphaFoldDB" id="A0A9J6FFD2"/>
<dbReference type="SUPFAM" id="SSF52980">
    <property type="entry name" value="Restriction endonuclease-like"/>
    <property type="match status" value="1"/>
</dbReference>
<protein>
    <recommendedName>
        <fullName evidence="1">YqaJ viral recombinase domain-containing protein</fullName>
    </recommendedName>
</protein>
<dbReference type="VEuPathDB" id="VectorBase:HLOH_058137"/>
<dbReference type="InterPro" id="IPR011011">
    <property type="entry name" value="Znf_FYVE_PHD"/>
</dbReference>
<dbReference type="Proteomes" id="UP000821853">
    <property type="component" value="Chromosome 1"/>
</dbReference>
<dbReference type="CDD" id="cd22343">
    <property type="entry name" value="PDDEXK_lambda_exonuclease-like"/>
    <property type="match status" value="1"/>
</dbReference>
<gene>
    <name evidence="2" type="ORF">HPB48_020227</name>
</gene>
<dbReference type="GO" id="GO:0006281">
    <property type="term" value="P:DNA repair"/>
    <property type="evidence" value="ECO:0007669"/>
    <property type="project" value="UniProtKB-ARBA"/>
</dbReference>
<dbReference type="Pfam" id="PF09588">
    <property type="entry name" value="YqaJ"/>
    <property type="match status" value="1"/>
</dbReference>
<comment type="caution">
    <text evidence="2">The sequence shown here is derived from an EMBL/GenBank/DDBJ whole genome shotgun (WGS) entry which is preliminary data.</text>
</comment>
<dbReference type="InterPro" id="IPR019080">
    <property type="entry name" value="YqaJ_viral_recombinase"/>
</dbReference>
<dbReference type="OrthoDB" id="5918941at2759"/>
<dbReference type="SUPFAM" id="SSF57903">
    <property type="entry name" value="FYVE/PHD zinc finger"/>
    <property type="match status" value="1"/>
</dbReference>
<name>A0A9J6FFD2_HAELO</name>
<evidence type="ECO:0000313" key="3">
    <source>
        <dbReference type="Proteomes" id="UP000821853"/>
    </source>
</evidence>
<dbReference type="InterPro" id="IPR011604">
    <property type="entry name" value="PDDEXK-like_dom_sf"/>
</dbReference>
<dbReference type="EMBL" id="JABSTR010000001">
    <property type="protein sequence ID" value="KAH9360748.1"/>
    <property type="molecule type" value="Genomic_DNA"/>
</dbReference>
<keyword evidence="3" id="KW-1185">Reference proteome</keyword>